<dbReference type="GO" id="GO:0016788">
    <property type="term" value="F:hydrolase activity, acting on ester bonds"/>
    <property type="evidence" value="ECO:0007669"/>
    <property type="project" value="InterPro"/>
</dbReference>
<comment type="similarity">
    <text evidence="1">Belongs to the 5'-nucleotidase family.</text>
</comment>
<dbReference type="GO" id="GO:0009166">
    <property type="term" value="P:nucleotide catabolic process"/>
    <property type="evidence" value="ECO:0007669"/>
    <property type="project" value="InterPro"/>
</dbReference>
<dbReference type="RefSeq" id="WP_002639167.1">
    <property type="nucleotide sequence ID" value="NZ_CP012109.1"/>
</dbReference>
<dbReference type="PRINTS" id="PR01607">
    <property type="entry name" value="APYRASEFAMLY"/>
</dbReference>
<dbReference type="SUPFAM" id="SSF56300">
    <property type="entry name" value="Metallo-dependent phosphatases"/>
    <property type="match status" value="1"/>
</dbReference>
<dbReference type="InterPro" id="IPR008334">
    <property type="entry name" value="5'-Nucleotdase_C"/>
</dbReference>
<gene>
    <name evidence="5" type="ORF">A176_004373</name>
</gene>
<dbReference type="Gene3D" id="3.60.21.10">
    <property type="match status" value="1"/>
</dbReference>
<evidence type="ECO:0000256" key="2">
    <source>
        <dbReference type="ARBA" id="ARBA00022729"/>
    </source>
</evidence>
<dbReference type="GO" id="GO:0046872">
    <property type="term" value="F:metal ion binding"/>
    <property type="evidence" value="ECO:0007669"/>
    <property type="project" value="InterPro"/>
</dbReference>
<evidence type="ECO:0000256" key="1">
    <source>
        <dbReference type="ARBA" id="ARBA00006654"/>
    </source>
</evidence>
<dbReference type="InterPro" id="IPR006146">
    <property type="entry name" value="5'-Nucleotdase_CS"/>
</dbReference>
<dbReference type="Gene3D" id="3.90.780.10">
    <property type="entry name" value="5'-Nucleotidase, C-terminal domain"/>
    <property type="match status" value="1"/>
</dbReference>
<sequence length="794" mass="87558">MRRLLLGLSCALASASCMPVLEGQDYNLEGQEVRLTLLHTSDIHSRLIPYDFSPLKTDIDLGTVPEAGPFGGATRMGALLKRERAQGERVLHVDSGDCFQGAPIFNLNMGEVEFKFLSQARLDAAVVGNHEFDAGLRNFTLMAQQHATFPLLAANYFWDDWRTNGNHQTALEVEPYTIRNVKGLRVAIIGMANISSLNSIVEGGNSLQVTPLEQNEVARAYVDLLRPVTDLIVLVSHLGLHEDQDVIQGYEAYYEYARVKAYVQRQKEPWQVLEWFGPEGNDKSVVRVRIPGVVGVDAIMGGHLHVVLNPPQLLTDPSGRKVVLAHSGAFAKYVGRLELVVKMPEVLGTGEGGEIVSQDFRVFPLDALWCDDAMRRFRHDSSVFWAEGDFLRDDRVRQAIQACKNQEDRMTTHLLQPYILGMDFNLQLTSIFSYAPRDVQRRNNSTGGDSPLGNIAADSMRKRRRVEAEMSLTNSLGIRDNLYAGVVTQESMFNVFPFENTINIMYLSGKEMQELFDFVTERSAERGCVSQAQISGARFTMDCAQVQVNDLQISCNPSLNGTDCPNQERQGHAPWQCLVDQSSSSTSGRCYAHPGTDIQINGKPLDTTGTYKIAVNDYIAKGGSGFNVLKRNTTRIETGISLRDSLIGYMQGFCTCDDILAGRETSKAGLYCGNLINGRWTVNEQVVGACRAAANFKESLNTQVGSCTCKDLLAFPADAAERCGVPGLTNEDIQNQCNVPDGPYTGRCSCRDVLAGNNPICGSVTNQLRNFCENPTSVSIADAVEDSRIGRRVK</sequence>
<proteinExistence type="inferred from homology"/>
<dbReference type="OrthoDB" id="9803927at2"/>
<dbReference type="STRING" id="1297742.A176_004373"/>
<dbReference type="PROSITE" id="PS00785">
    <property type="entry name" value="5_NUCLEOTIDASE_1"/>
    <property type="match status" value="1"/>
</dbReference>
<dbReference type="PROSITE" id="PS51257">
    <property type="entry name" value="PROKAR_LIPOPROTEIN"/>
    <property type="match status" value="1"/>
</dbReference>
<keyword evidence="2" id="KW-0732">Signal</keyword>
<dbReference type="SUPFAM" id="SSF55816">
    <property type="entry name" value="5'-nucleotidase (syn. UDP-sugar hydrolase), C-terminal domain"/>
    <property type="match status" value="1"/>
</dbReference>
<dbReference type="InterPro" id="IPR006179">
    <property type="entry name" value="5_nucleotidase/apyrase"/>
</dbReference>
<dbReference type="Proteomes" id="UP000009026">
    <property type="component" value="Chromosome"/>
</dbReference>
<organism evidence="5 6">
    <name type="scientific">Pseudomyxococcus hansupus</name>
    <dbReference type="NCBI Taxonomy" id="1297742"/>
    <lineage>
        <taxon>Bacteria</taxon>
        <taxon>Pseudomonadati</taxon>
        <taxon>Myxococcota</taxon>
        <taxon>Myxococcia</taxon>
        <taxon>Myxococcales</taxon>
        <taxon>Cystobacterineae</taxon>
        <taxon>Myxococcaceae</taxon>
        <taxon>Pseudomyxococcus</taxon>
    </lineage>
</organism>
<feature type="domain" description="5'-Nucleotidase C-terminal" evidence="4">
    <location>
        <begin position="441"/>
        <end position="631"/>
    </location>
</feature>
<dbReference type="InterPro" id="IPR004843">
    <property type="entry name" value="Calcineurin-like_PHP"/>
</dbReference>
<evidence type="ECO:0000313" key="5">
    <source>
        <dbReference type="EMBL" id="AKQ67461.1"/>
    </source>
</evidence>
<dbReference type="InterPro" id="IPR029052">
    <property type="entry name" value="Metallo-depent_PP-like"/>
</dbReference>
<name>A0A0H4WVN8_9BACT</name>
<dbReference type="GO" id="GO:0030288">
    <property type="term" value="C:outer membrane-bounded periplasmic space"/>
    <property type="evidence" value="ECO:0007669"/>
    <property type="project" value="TreeGrafter"/>
</dbReference>
<evidence type="ECO:0000259" key="4">
    <source>
        <dbReference type="Pfam" id="PF02872"/>
    </source>
</evidence>
<dbReference type="InterPro" id="IPR036907">
    <property type="entry name" value="5'-Nucleotdase_C_sf"/>
</dbReference>
<dbReference type="GO" id="GO:0000166">
    <property type="term" value="F:nucleotide binding"/>
    <property type="evidence" value="ECO:0007669"/>
    <property type="project" value="InterPro"/>
</dbReference>
<dbReference type="AlphaFoldDB" id="A0A0H4WVN8"/>
<dbReference type="Pfam" id="PF02872">
    <property type="entry name" value="5_nucleotid_C"/>
    <property type="match status" value="1"/>
</dbReference>
<keyword evidence="6" id="KW-1185">Reference proteome</keyword>
<protein>
    <submittedName>
        <fullName evidence="5">5'-nucleotidase</fullName>
    </submittedName>
</protein>
<dbReference type="PATRIC" id="fig|1297742.4.peg.4415"/>
<dbReference type="eggNOG" id="COG0737">
    <property type="taxonomic scope" value="Bacteria"/>
</dbReference>
<accession>A0A0H4WVN8</accession>
<feature type="domain" description="Calcineurin-like phosphoesterase" evidence="3">
    <location>
        <begin position="36"/>
        <end position="306"/>
    </location>
</feature>
<dbReference type="EMBL" id="CP012109">
    <property type="protein sequence ID" value="AKQ67461.1"/>
    <property type="molecule type" value="Genomic_DNA"/>
</dbReference>
<dbReference type="PANTHER" id="PTHR11575:SF24">
    <property type="entry name" value="5'-NUCLEOTIDASE"/>
    <property type="match status" value="1"/>
</dbReference>
<dbReference type="PANTHER" id="PTHR11575">
    <property type="entry name" value="5'-NUCLEOTIDASE-RELATED"/>
    <property type="match status" value="1"/>
</dbReference>
<dbReference type="CDD" id="cd00845">
    <property type="entry name" value="MPP_UshA_N_like"/>
    <property type="match status" value="1"/>
</dbReference>
<reference evidence="5 6" key="1">
    <citation type="journal article" date="2016" name="PLoS ONE">
        <title>Complete Genome Sequence and Comparative Genomics of a Novel Myxobacterium Myxococcus hansupus.</title>
        <authorList>
            <person name="Sharma G."/>
            <person name="Narwani T."/>
            <person name="Subramanian S."/>
        </authorList>
    </citation>
    <scope>NUCLEOTIDE SEQUENCE [LARGE SCALE GENOMIC DNA]</scope>
    <source>
        <strain evidence="6">mixupus</strain>
    </source>
</reference>
<dbReference type="Pfam" id="PF00149">
    <property type="entry name" value="Metallophos"/>
    <property type="match status" value="1"/>
</dbReference>
<dbReference type="KEGG" id="mym:A176_004373"/>
<evidence type="ECO:0000313" key="6">
    <source>
        <dbReference type="Proteomes" id="UP000009026"/>
    </source>
</evidence>
<evidence type="ECO:0000259" key="3">
    <source>
        <dbReference type="Pfam" id="PF00149"/>
    </source>
</evidence>